<comment type="caution">
    <text evidence="2">The sequence shown here is derived from an EMBL/GenBank/DDBJ whole genome shotgun (WGS) entry which is preliminary data.</text>
</comment>
<name>A0A640VPD4_9RHOB</name>
<gene>
    <name evidence="2" type="ORF">So717_18560</name>
</gene>
<accession>A0A640VPD4</accession>
<dbReference type="RefSeq" id="WP_159976478.1">
    <property type="nucleotide sequence ID" value="NZ_BLIV01000003.1"/>
</dbReference>
<dbReference type="EMBL" id="BLIV01000003">
    <property type="protein sequence ID" value="GFE50103.1"/>
    <property type="molecule type" value="Genomic_DNA"/>
</dbReference>
<evidence type="ECO:0000313" key="3">
    <source>
        <dbReference type="Proteomes" id="UP000436522"/>
    </source>
</evidence>
<dbReference type="OrthoDB" id="9800600at2"/>
<dbReference type="InterPro" id="IPR023393">
    <property type="entry name" value="START-like_dom_sf"/>
</dbReference>
<dbReference type="Gene3D" id="3.30.530.20">
    <property type="match status" value="1"/>
</dbReference>
<dbReference type="AlphaFoldDB" id="A0A640VPD4"/>
<organism evidence="2 3">
    <name type="scientific">Roseobacter cerasinus</name>
    <dbReference type="NCBI Taxonomy" id="2602289"/>
    <lineage>
        <taxon>Bacteria</taxon>
        <taxon>Pseudomonadati</taxon>
        <taxon>Pseudomonadota</taxon>
        <taxon>Alphaproteobacteria</taxon>
        <taxon>Rhodobacterales</taxon>
        <taxon>Roseobacteraceae</taxon>
        <taxon>Roseobacter</taxon>
    </lineage>
</organism>
<protein>
    <submittedName>
        <fullName evidence="2">Polyketide cyclase</fullName>
    </submittedName>
</protein>
<dbReference type="Proteomes" id="UP000436522">
    <property type="component" value="Unassembled WGS sequence"/>
</dbReference>
<sequence>MSDETELVQDYDLDAPPEKVRRAVSIPEFREQWLPTEDLADPAPAETGGRISYDMKEDAPLPGSRVSFEITPNDQGGTRLRVIHRVTQPSTVAANINGPGLMMAA</sequence>
<dbReference type="SUPFAM" id="SSF55961">
    <property type="entry name" value="Bet v1-like"/>
    <property type="match status" value="1"/>
</dbReference>
<reference evidence="2 3" key="1">
    <citation type="submission" date="2019-12" db="EMBL/GenBank/DDBJ databases">
        <title>Roseobacter cerasinus sp. nov., isolated from seawater around aquaculture.</title>
        <authorList>
            <person name="Muramatsu S."/>
            <person name="Takabe Y."/>
            <person name="Mori K."/>
            <person name="Takaichi S."/>
            <person name="Hanada S."/>
        </authorList>
    </citation>
    <scope>NUCLEOTIDE SEQUENCE [LARGE SCALE GENOMIC DNA]</scope>
    <source>
        <strain evidence="2 3">AI77</strain>
    </source>
</reference>
<proteinExistence type="predicted"/>
<feature type="region of interest" description="Disordered" evidence="1">
    <location>
        <begin position="37"/>
        <end position="73"/>
    </location>
</feature>
<evidence type="ECO:0000256" key="1">
    <source>
        <dbReference type="SAM" id="MobiDB-lite"/>
    </source>
</evidence>
<keyword evidence="3" id="KW-1185">Reference proteome</keyword>
<evidence type="ECO:0000313" key="2">
    <source>
        <dbReference type="EMBL" id="GFE50103.1"/>
    </source>
</evidence>